<dbReference type="Proteomes" id="UP001153954">
    <property type="component" value="Unassembled WGS sequence"/>
</dbReference>
<dbReference type="AlphaFoldDB" id="A0AAU9V3V4"/>
<keyword evidence="5" id="KW-1185">Reference proteome</keyword>
<sequence length="283" mass="31962">MKMRLRLQVFVMYCNLCLYSITGDPSKSYAPFEYRSLPTDIRANTLSFPNSNISPHSNHLTRQQIIHTSAVQSQPVPNVEKPRAKNSEFSFTDSHGMNGLSEEHHQNLREMFRDFVQRHNHFSNNDNARQSYDFWTSRPIQESSTYEPPATEPQLTNKTSPKFSLIESVTTKVSSKMSGLMELVFALLGSGSTNNFIVKGLREVVLNGILKPLITASGGIKMLISKLSIPVISLLLINVEILAIVWWLWDDCPAPDPPQPPSSSSFSLPPNSYNYDSYNSTYR</sequence>
<evidence type="ECO:0000256" key="3">
    <source>
        <dbReference type="SAM" id="SignalP"/>
    </source>
</evidence>
<feature type="transmembrane region" description="Helical" evidence="2">
    <location>
        <begin position="227"/>
        <end position="249"/>
    </location>
</feature>
<evidence type="ECO:0000256" key="2">
    <source>
        <dbReference type="SAM" id="Phobius"/>
    </source>
</evidence>
<feature type="signal peptide" evidence="3">
    <location>
        <begin position="1"/>
        <end position="23"/>
    </location>
</feature>
<reference evidence="4" key="1">
    <citation type="submission" date="2022-03" db="EMBL/GenBank/DDBJ databases">
        <authorList>
            <person name="Tunstrom K."/>
        </authorList>
    </citation>
    <scope>NUCLEOTIDE SEQUENCE</scope>
</reference>
<keyword evidence="2" id="KW-0472">Membrane</keyword>
<evidence type="ECO:0000313" key="4">
    <source>
        <dbReference type="EMBL" id="CAH2106472.1"/>
    </source>
</evidence>
<keyword evidence="3" id="KW-0732">Signal</keyword>
<accession>A0AAU9V3V4</accession>
<keyword evidence="2" id="KW-0812">Transmembrane</keyword>
<keyword evidence="2" id="KW-1133">Transmembrane helix</keyword>
<evidence type="ECO:0000313" key="5">
    <source>
        <dbReference type="Proteomes" id="UP001153954"/>
    </source>
</evidence>
<protein>
    <submittedName>
        <fullName evidence="4">Uncharacterized protein</fullName>
    </submittedName>
</protein>
<feature type="region of interest" description="Disordered" evidence="1">
    <location>
        <begin position="257"/>
        <end position="283"/>
    </location>
</feature>
<organism evidence="4 5">
    <name type="scientific">Euphydryas editha</name>
    <name type="common">Edith's checkerspot</name>
    <dbReference type="NCBI Taxonomy" id="104508"/>
    <lineage>
        <taxon>Eukaryota</taxon>
        <taxon>Metazoa</taxon>
        <taxon>Ecdysozoa</taxon>
        <taxon>Arthropoda</taxon>
        <taxon>Hexapoda</taxon>
        <taxon>Insecta</taxon>
        <taxon>Pterygota</taxon>
        <taxon>Neoptera</taxon>
        <taxon>Endopterygota</taxon>
        <taxon>Lepidoptera</taxon>
        <taxon>Glossata</taxon>
        <taxon>Ditrysia</taxon>
        <taxon>Papilionoidea</taxon>
        <taxon>Nymphalidae</taxon>
        <taxon>Nymphalinae</taxon>
        <taxon>Euphydryas</taxon>
    </lineage>
</organism>
<comment type="caution">
    <text evidence="4">The sequence shown here is derived from an EMBL/GenBank/DDBJ whole genome shotgun (WGS) entry which is preliminary data.</text>
</comment>
<name>A0AAU9V3V4_EUPED</name>
<evidence type="ECO:0000256" key="1">
    <source>
        <dbReference type="SAM" id="MobiDB-lite"/>
    </source>
</evidence>
<proteinExistence type="predicted"/>
<dbReference type="EMBL" id="CAKOGL010000029">
    <property type="protein sequence ID" value="CAH2106472.1"/>
    <property type="molecule type" value="Genomic_DNA"/>
</dbReference>
<feature type="chain" id="PRO_5043392729" evidence="3">
    <location>
        <begin position="24"/>
        <end position="283"/>
    </location>
</feature>
<feature type="compositionally biased region" description="Low complexity" evidence="1">
    <location>
        <begin position="262"/>
        <end position="283"/>
    </location>
</feature>
<gene>
    <name evidence="4" type="ORF">EEDITHA_LOCUS20603</name>
</gene>